<protein>
    <submittedName>
        <fullName evidence="2">Uncharacterized protein</fullName>
    </submittedName>
</protein>
<feature type="region of interest" description="Disordered" evidence="1">
    <location>
        <begin position="51"/>
        <end position="73"/>
    </location>
</feature>
<organism evidence="2 3">
    <name type="scientific">Araneus ventricosus</name>
    <name type="common">Orbweaver spider</name>
    <name type="synonym">Epeira ventricosa</name>
    <dbReference type="NCBI Taxonomy" id="182803"/>
    <lineage>
        <taxon>Eukaryota</taxon>
        <taxon>Metazoa</taxon>
        <taxon>Ecdysozoa</taxon>
        <taxon>Arthropoda</taxon>
        <taxon>Chelicerata</taxon>
        <taxon>Arachnida</taxon>
        <taxon>Araneae</taxon>
        <taxon>Araneomorphae</taxon>
        <taxon>Entelegynae</taxon>
        <taxon>Araneoidea</taxon>
        <taxon>Araneidae</taxon>
        <taxon>Araneus</taxon>
    </lineage>
</organism>
<keyword evidence="3" id="KW-1185">Reference proteome</keyword>
<proteinExistence type="predicted"/>
<dbReference type="Proteomes" id="UP000499080">
    <property type="component" value="Unassembled WGS sequence"/>
</dbReference>
<comment type="caution">
    <text evidence="2">The sequence shown here is derived from an EMBL/GenBank/DDBJ whole genome shotgun (WGS) entry which is preliminary data.</text>
</comment>
<name>A0A4Y2IGP4_ARAVE</name>
<evidence type="ECO:0000313" key="2">
    <source>
        <dbReference type="EMBL" id="GBM76156.1"/>
    </source>
</evidence>
<dbReference type="AlphaFoldDB" id="A0A4Y2IGP4"/>
<accession>A0A4Y2IGP4</accession>
<reference evidence="2 3" key="1">
    <citation type="journal article" date="2019" name="Sci. Rep.">
        <title>Orb-weaving spider Araneus ventricosus genome elucidates the spidroin gene catalogue.</title>
        <authorList>
            <person name="Kono N."/>
            <person name="Nakamura H."/>
            <person name="Ohtoshi R."/>
            <person name="Moran D.A.P."/>
            <person name="Shinohara A."/>
            <person name="Yoshida Y."/>
            <person name="Fujiwara M."/>
            <person name="Mori M."/>
            <person name="Tomita M."/>
            <person name="Arakawa K."/>
        </authorList>
    </citation>
    <scope>NUCLEOTIDE SEQUENCE [LARGE SCALE GENOMIC DNA]</scope>
</reference>
<dbReference type="EMBL" id="BGPR01002603">
    <property type="protein sequence ID" value="GBM76156.1"/>
    <property type="molecule type" value="Genomic_DNA"/>
</dbReference>
<evidence type="ECO:0000256" key="1">
    <source>
        <dbReference type="SAM" id="MobiDB-lite"/>
    </source>
</evidence>
<gene>
    <name evidence="2" type="ORF">AVEN_158300_1</name>
</gene>
<sequence length="90" mass="9837">MTVVGAEVSPLGGKLFTQPDIILQPSLIPSSRAATGKSFFLWWGVVVPDQVSPSSSDRGSKWRDSSQNNQHSASKRDFILTKLTNLEECC</sequence>
<evidence type="ECO:0000313" key="3">
    <source>
        <dbReference type="Proteomes" id="UP000499080"/>
    </source>
</evidence>